<proteinExistence type="predicted"/>
<feature type="transmembrane region" description="Helical" evidence="1">
    <location>
        <begin position="241"/>
        <end position="258"/>
    </location>
</feature>
<reference evidence="2" key="1">
    <citation type="journal article" date="2019" name="Environ. Microbiol.">
        <title>Fungal ecological strategies reflected in gene transcription - a case study of two litter decomposers.</title>
        <authorList>
            <person name="Barbi F."/>
            <person name="Kohler A."/>
            <person name="Barry K."/>
            <person name="Baskaran P."/>
            <person name="Daum C."/>
            <person name="Fauchery L."/>
            <person name="Ihrmark K."/>
            <person name="Kuo A."/>
            <person name="LaButti K."/>
            <person name="Lipzen A."/>
            <person name="Morin E."/>
            <person name="Grigoriev I.V."/>
            <person name="Henrissat B."/>
            <person name="Lindahl B."/>
            <person name="Martin F."/>
        </authorList>
    </citation>
    <scope>NUCLEOTIDE SEQUENCE</scope>
    <source>
        <strain evidence="2">JB14</strain>
    </source>
</reference>
<feature type="transmembrane region" description="Helical" evidence="1">
    <location>
        <begin position="21"/>
        <end position="47"/>
    </location>
</feature>
<keyword evidence="1" id="KW-0812">Transmembrane</keyword>
<feature type="transmembrane region" description="Helical" evidence="1">
    <location>
        <begin position="116"/>
        <end position="136"/>
    </location>
</feature>
<dbReference type="OrthoDB" id="2744793at2759"/>
<accession>A0A6A4HIS8</accession>
<feature type="transmembrane region" description="Helical" evidence="1">
    <location>
        <begin position="198"/>
        <end position="221"/>
    </location>
</feature>
<dbReference type="Proteomes" id="UP000799118">
    <property type="component" value="Unassembled WGS sequence"/>
</dbReference>
<keyword evidence="1" id="KW-1133">Transmembrane helix</keyword>
<sequence>MSFSTSYSLTSNSRRGFTKNVAIWALFVGVVVTVMMTTAYSALYFQIFFEFLRVGLVENTSQPLEVRFELAQESIANASSALQWLGGAGGGFIYLIGDAVSVWRVWAICSSSHRKLVFLPIILFLGGLGTSIGFNVLNTPPPPFLFTGSAIWDLQLLGLILPLTTNVVATALIAYQTYSYRGFMKANFSLGHSKTGSILSLLTESGVVYCVIQAIDVTLILTDDAPLSSPQDQATRLFDQFTLFVSPMIPLFVILIVYSQRSITEAMHGSTSGGTTPSVFDAGTHISFANRERFGGSSAHYSADLQQSNTIRMTQGEGPSVEKIHPWMYNYAGDPSIYALAMLPSGTWRRYYIARVPNHMQNQSPSALAMLPSM</sequence>
<dbReference type="AlphaFoldDB" id="A0A6A4HIS8"/>
<dbReference type="EMBL" id="ML769504">
    <property type="protein sequence ID" value="KAE9396997.1"/>
    <property type="molecule type" value="Genomic_DNA"/>
</dbReference>
<evidence type="ECO:0000313" key="2">
    <source>
        <dbReference type="EMBL" id="KAE9396997.1"/>
    </source>
</evidence>
<protein>
    <submittedName>
        <fullName evidence="2">Uncharacterized protein</fullName>
    </submittedName>
</protein>
<keyword evidence="3" id="KW-1185">Reference proteome</keyword>
<organism evidence="2 3">
    <name type="scientific">Gymnopus androsaceus JB14</name>
    <dbReference type="NCBI Taxonomy" id="1447944"/>
    <lineage>
        <taxon>Eukaryota</taxon>
        <taxon>Fungi</taxon>
        <taxon>Dikarya</taxon>
        <taxon>Basidiomycota</taxon>
        <taxon>Agaricomycotina</taxon>
        <taxon>Agaricomycetes</taxon>
        <taxon>Agaricomycetidae</taxon>
        <taxon>Agaricales</taxon>
        <taxon>Marasmiineae</taxon>
        <taxon>Omphalotaceae</taxon>
        <taxon>Gymnopus</taxon>
    </lineage>
</organism>
<evidence type="ECO:0000313" key="3">
    <source>
        <dbReference type="Proteomes" id="UP000799118"/>
    </source>
</evidence>
<keyword evidence="1" id="KW-0472">Membrane</keyword>
<feature type="transmembrane region" description="Helical" evidence="1">
    <location>
        <begin position="91"/>
        <end position="109"/>
    </location>
</feature>
<feature type="transmembrane region" description="Helical" evidence="1">
    <location>
        <begin position="156"/>
        <end position="178"/>
    </location>
</feature>
<gene>
    <name evidence="2" type="ORF">BT96DRAFT_1021031</name>
</gene>
<evidence type="ECO:0000256" key="1">
    <source>
        <dbReference type="SAM" id="Phobius"/>
    </source>
</evidence>
<name>A0A6A4HIS8_9AGAR</name>